<dbReference type="RefSeq" id="WP_189988001.1">
    <property type="nucleotide sequence ID" value="NZ_BMZS01000002.1"/>
</dbReference>
<comment type="similarity">
    <text evidence="1">Belongs to the TfdA dioxygenase family.</text>
</comment>
<gene>
    <name evidence="7" type="primary">tfdA</name>
    <name evidence="7" type="ORF">GCM10017083_11860</name>
</gene>
<evidence type="ECO:0000256" key="3">
    <source>
        <dbReference type="ARBA" id="ARBA00022964"/>
    </source>
</evidence>
<sequence>MVRITPLHKLFAAEVTGLDLASGPDDATFETIRRAFATRSVLVFRDQDIDDEQQIRFSRRFGELETTKVGTSGAGSQLVILSNLAPDGSIVPPTSRQMLNNRANRFWHADSSFKPVPAKASMLSARIIPSEGGDTQYCCMRAAYAELPQRLKDAVEGRVAVHDYGWSRSKVDPDLVTEEEKRAVPPVRQAMVLDHGPELGRSLYLGAHAARVEGMDEAAGRALIDELMAFCTQERFVYSHEWRPHDLVLWNNRAVLHRATPFRGSDEARHMVRTTIAGDGPTVETPHIAA</sequence>
<dbReference type="EMBL" id="BMZS01000002">
    <property type="protein sequence ID" value="GHD44443.1"/>
    <property type="molecule type" value="Genomic_DNA"/>
</dbReference>
<dbReference type="InterPro" id="IPR003819">
    <property type="entry name" value="TauD/TfdA-like"/>
</dbReference>
<dbReference type="SUPFAM" id="SSF51197">
    <property type="entry name" value="Clavaminate synthase-like"/>
    <property type="match status" value="1"/>
</dbReference>
<comment type="caution">
    <text evidence="7">The sequence shown here is derived from an EMBL/GenBank/DDBJ whole genome shotgun (WGS) entry which is preliminary data.</text>
</comment>
<dbReference type="PANTHER" id="PTHR43779">
    <property type="entry name" value="DIOXYGENASE RV0097-RELATED"/>
    <property type="match status" value="1"/>
</dbReference>
<accession>A0A919CNE0</accession>
<reference evidence="7" key="1">
    <citation type="journal article" date="2014" name="Int. J. Syst. Evol. Microbiol.">
        <title>Complete genome sequence of Corynebacterium casei LMG S-19264T (=DSM 44701T), isolated from a smear-ripened cheese.</title>
        <authorList>
            <consortium name="US DOE Joint Genome Institute (JGI-PGF)"/>
            <person name="Walter F."/>
            <person name="Albersmeier A."/>
            <person name="Kalinowski J."/>
            <person name="Ruckert C."/>
        </authorList>
    </citation>
    <scope>NUCLEOTIDE SEQUENCE</scope>
    <source>
        <strain evidence="7">KCTC 42651</strain>
    </source>
</reference>
<name>A0A919CNE0_9PROT</name>
<evidence type="ECO:0000256" key="2">
    <source>
        <dbReference type="ARBA" id="ARBA00022723"/>
    </source>
</evidence>
<dbReference type="Gene3D" id="3.60.130.10">
    <property type="entry name" value="Clavaminate synthase-like"/>
    <property type="match status" value="1"/>
</dbReference>
<proteinExistence type="inferred from homology"/>
<dbReference type="PANTHER" id="PTHR43779:SF3">
    <property type="entry name" value="(3R)-3-[(CARBOXYMETHYL)AMINO]FATTY ACID OXYGENASE_DECARBOXYLASE"/>
    <property type="match status" value="1"/>
</dbReference>
<dbReference type="GO" id="GO:0016706">
    <property type="term" value="F:2-oxoglutarate-dependent dioxygenase activity"/>
    <property type="evidence" value="ECO:0007669"/>
    <property type="project" value="UniProtKB-ARBA"/>
</dbReference>
<evidence type="ECO:0000313" key="8">
    <source>
        <dbReference type="Proteomes" id="UP000630353"/>
    </source>
</evidence>
<organism evidence="7 8">
    <name type="scientific">Thalassobaculum fulvum</name>
    <dbReference type="NCBI Taxonomy" id="1633335"/>
    <lineage>
        <taxon>Bacteria</taxon>
        <taxon>Pseudomonadati</taxon>
        <taxon>Pseudomonadota</taxon>
        <taxon>Alphaproteobacteria</taxon>
        <taxon>Rhodospirillales</taxon>
        <taxon>Thalassobaculaceae</taxon>
        <taxon>Thalassobaculum</taxon>
    </lineage>
</organism>
<dbReference type="GO" id="GO:0046872">
    <property type="term" value="F:metal ion binding"/>
    <property type="evidence" value="ECO:0007669"/>
    <property type="project" value="UniProtKB-KW"/>
</dbReference>
<keyword evidence="4" id="KW-0560">Oxidoreductase</keyword>
<protein>
    <submittedName>
        <fullName evidence="7">Alpha-ketoglutarate-dependent 2,4-dichlorophenoxyacetate dioxygenase</fullName>
    </submittedName>
</protein>
<dbReference type="Proteomes" id="UP000630353">
    <property type="component" value="Unassembled WGS sequence"/>
</dbReference>
<evidence type="ECO:0000256" key="5">
    <source>
        <dbReference type="ARBA" id="ARBA00023004"/>
    </source>
</evidence>
<dbReference type="Pfam" id="PF02668">
    <property type="entry name" value="TauD"/>
    <property type="match status" value="1"/>
</dbReference>
<evidence type="ECO:0000259" key="6">
    <source>
        <dbReference type="Pfam" id="PF02668"/>
    </source>
</evidence>
<reference evidence="7" key="2">
    <citation type="submission" date="2020-09" db="EMBL/GenBank/DDBJ databases">
        <authorList>
            <person name="Sun Q."/>
            <person name="Kim S."/>
        </authorList>
    </citation>
    <scope>NUCLEOTIDE SEQUENCE</scope>
    <source>
        <strain evidence="7">KCTC 42651</strain>
    </source>
</reference>
<dbReference type="InterPro" id="IPR042098">
    <property type="entry name" value="TauD-like_sf"/>
</dbReference>
<keyword evidence="5" id="KW-0408">Iron</keyword>
<keyword evidence="8" id="KW-1185">Reference proteome</keyword>
<keyword evidence="3 7" id="KW-0223">Dioxygenase</keyword>
<keyword evidence="2" id="KW-0479">Metal-binding</keyword>
<dbReference type="AlphaFoldDB" id="A0A919CNE0"/>
<evidence type="ECO:0000256" key="1">
    <source>
        <dbReference type="ARBA" id="ARBA00005896"/>
    </source>
</evidence>
<feature type="domain" description="TauD/TfdA-like" evidence="6">
    <location>
        <begin position="4"/>
        <end position="275"/>
    </location>
</feature>
<dbReference type="InterPro" id="IPR051178">
    <property type="entry name" value="TfdA_dioxygenase"/>
</dbReference>
<evidence type="ECO:0000256" key="4">
    <source>
        <dbReference type="ARBA" id="ARBA00023002"/>
    </source>
</evidence>
<evidence type="ECO:0000313" key="7">
    <source>
        <dbReference type="EMBL" id="GHD44443.1"/>
    </source>
</evidence>